<keyword evidence="9" id="KW-1133">Transmembrane helix</keyword>
<dbReference type="Pfam" id="PF07679">
    <property type="entry name" value="I-set"/>
    <property type="match status" value="1"/>
</dbReference>
<dbReference type="EMBL" id="JAPTSV010000014">
    <property type="protein sequence ID" value="KAJ1520688.1"/>
    <property type="molecule type" value="Genomic_DNA"/>
</dbReference>
<keyword evidence="2" id="KW-0732">Signal</keyword>
<keyword evidence="7" id="KW-0325">Glycoprotein</keyword>
<comment type="caution">
    <text evidence="11">The sequence shown here is derived from an EMBL/GenBank/DDBJ whole genome shotgun (WGS) entry which is preliminary data.</text>
</comment>
<comment type="subcellular location">
    <subcellularLocation>
        <location evidence="1">Membrane</location>
    </subcellularLocation>
</comment>
<feature type="compositionally biased region" description="Basic and acidic residues" evidence="8">
    <location>
        <begin position="395"/>
        <end position="404"/>
    </location>
</feature>
<feature type="transmembrane region" description="Helical" evidence="9">
    <location>
        <begin position="344"/>
        <end position="369"/>
    </location>
</feature>
<dbReference type="Proteomes" id="UP001075354">
    <property type="component" value="Chromosome 14"/>
</dbReference>
<dbReference type="InterPro" id="IPR013783">
    <property type="entry name" value="Ig-like_fold"/>
</dbReference>
<accession>A0AAV7X8D4</accession>
<evidence type="ECO:0000313" key="11">
    <source>
        <dbReference type="EMBL" id="KAJ1520688.1"/>
    </source>
</evidence>
<dbReference type="Gene3D" id="2.60.40.10">
    <property type="entry name" value="Immunoglobulins"/>
    <property type="match status" value="2"/>
</dbReference>
<dbReference type="InterPro" id="IPR036179">
    <property type="entry name" value="Ig-like_dom_sf"/>
</dbReference>
<evidence type="ECO:0000256" key="6">
    <source>
        <dbReference type="ARBA" id="ARBA00023157"/>
    </source>
</evidence>
<dbReference type="PANTHER" id="PTHR23277">
    <property type="entry name" value="NECTIN-RELATED"/>
    <property type="match status" value="1"/>
</dbReference>
<dbReference type="PROSITE" id="PS50835">
    <property type="entry name" value="IG_LIKE"/>
    <property type="match status" value="1"/>
</dbReference>
<keyword evidence="3" id="KW-0677">Repeat</keyword>
<feature type="compositionally biased region" description="Basic and acidic residues" evidence="8">
    <location>
        <begin position="518"/>
        <end position="540"/>
    </location>
</feature>
<evidence type="ECO:0000256" key="8">
    <source>
        <dbReference type="SAM" id="MobiDB-lite"/>
    </source>
</evidence>
<evidence type="ECO:0000313" key="12">
    <source>
        <dbReference type="Proteomes" id="UP001075354"/>
    </source>
</evidence>
<evidence type="ECO:0000259" key="10">
    <source>
        <dbReference type="PROSITE" id="PS50835"/>
    </source>
</evidence>
<protein>
    <recommendedName>
        <fullName evidence="10">Ig-like domain-containing protein</fullName>
    </recommendedName>
</protein>
<feature type="region of interest" description="Disordered" evidence="8">
    <location>
        <begin position="509"/>
        <end position="540"/>
    </location>
</feature>
<dbReference type="SUPFAM" id="SSF48726">
    <property type="entry name" value="Immunoglobulin"/>
    <property type="match status" value="2"/>
</dbReference>
<evidence type="ECO:0000256" key="5">
    <source>
        <dbReference type="ARBA" id="ARBA00023136"/>
    </source>
</evidence>
<feature type="compositionally biased region" description="Polar residues" evidence="8">
    <location>
        <begin position="409"/>
        <end position="427"/>
    </location>
</feature>
<evidence type="ECO:0000256" key="2">
    <source>
        <dbReference type="ARBA" id="ARBA00022729"/>
    </source>
</evidence>
<evidence type="ECO:0000256" key="4">
    <source>
        <dbReference type="ARBA" id="ARBA00022889"/>
    </source>
</evidence>
<proteinExistence type="predicted"/>
<dbReference type="AlphaFoldDB" id="A0AAV7X8D4"/>
<keyword evidence="4" id="KW-0130">Cell adhesion</keyword>
<reference evidence="11" key="1">
    <citation type="submission" date="2022-12" db="EMBL/GenBank/DDBJ databases">
        <title>Chromosome-level genome assembly of the bean flower thrips Megalurothrips usitatus.</title>
        <authorList>
            <person name="Ma L."/>
            <person name="Liu Q."/>
            <person name="Li H."/>
            <person name="Cai W."/>
        </authorList>
    </citation>
    <scope>NUCLEOTIDE SEQUENCE</scope>
    <source>
        <strain evidence="11">Cailab_2022a</strain>
    </source>
</reference>
<evidence type="ECO:0000256" key="1">
    <source>
        <dbReference type="ARBA" id="ARBA00004370"/>
    </source>
</evidence>
<name>A0AAV7X8D4_9NEOP</name>
<keyword evidence="6" id="KW-1015">Disulfide bond</keyword>
<evidence type="ECO:0000256" key="7">
    <source>
        <dbReference type="ARBA" id="ARBA00023180"/>
    </source>
</evidence>
<keyword evidence="5 9" id="KW-0472">Membrane</keyword>
<evidence type="ECO:0000256" key="9">
    <source>
        <dbReference type="SAM" id="Phobius"/>
    </source>
</evidence>
<dbReference type="GO" id="GO:0016020">
    <property type="term" value="C:membrane"/>
    <property type="evidence" value="ECO:0007669"/>
    <property type="project" value="UniProtKB-SubCell"/>
</dbReference>
<sequence>MLLSLVAGAVLGVTVEVATREAIVSAGQNVTMLCKVPVPIQYCRIEVPGVAALNLNPARQPAGPAMISYYGEGLEKGYCGASVPRVEDKNNGVFKCSIGTFTEDHESVGTMTVVVARAPKMPPAMELTQPRDPQDSYLEGERFLATCVVPDGRPVANITWFMGDVMVTEGLSRPEIFENPKDNLFSIRQNLTREAHWTDNGKELRCVATHPILDTDVQRNSARRRITVKFGPKPASGDIEQFGFTEGGEGTITVRVMANPKPTFLWSIGRENIDEGQADTTGHYEVRFSEPKGFGEFETKLHIASVTKEDVEREYRLQATNTIGQQDYVVRISTSSQPRAMAEMGAGAIVGIVIAVLLVLLIIFIVVFARATGRWCFAGGAASLRTGETGGDPEDPGKTEEAKRLTPKSRISTSVNSEQLLGQSSDTESADQGPAQKKPIIKKKAKIPLTSMFKKAKDKVAGDSEILKAAVVVEKDAEKAAQQAAQQGAQDAEQGQECVYAELTHAQEAARGRPVVVRPDDDKTEYAEIVHTKDEKKPDK</sequence>
<dbReference type="InterPro" id="IPR051427">
    <property type="entry name" value="Nectin/Nectin-like"/>
</dbReference>
<dbReference type="PANTHER" id="PTHR23277:SF108">
    <property type="entry name" value="FASCICLIN-3"/>
    <property type="match status" value="1"/>
</dbReference>
<dbReference type="GO" id="GO:0007156">
    <property type="term" value="P:homophilic cell adhesion via plasma membrane adhesion molecules"/>
    <property type="evidence" value="ECO:0007669"/>
    <property type="project" value="TreeGrafter"/>
</dbReference>
<dbReference type="GO" id="GO:0007157">
    <property type="term" value="P:heterophilic cell-cell adhesion via plasma membrane cell adhesion molecules"/>
    <property type="evidence" value="ECO:0007669"/>
    <property type="project" value="TreeGrafter"/>
</dbReference>
<gene>
    <name evidence="11" type="ORF">ONE63_003790</name>
</gene>
<dbReference type="Pfam" id="PF08205">
    <property type="entry name" value="C2-set_2"/>
    <property type="match status" value="1"/>
</dbReference>
<keyword evidence="9" id="KW-0812">Transmembrane</keyword>
<dbReference type="InterPro" id="IPR007110">
    <property type="entry name" value="Ig-like_dom"/>
</dbReference>
<keyword evidence="12" id="KW-1185">Reference proteome</keyword>
<evidence type="ECO:0000256" key="3">
    <source>
        <dbReference type="ARBA" id="ARBA00022737"/>
    </source>
</evidence>
<dbReference type="InterPro" id="IPR013162">
    <property type="entry name" value="CD80_C2-set"/>
</dbReference>
<dbReference type="GO" id="GO:0005912">
    <property type="term" value="C:adherens junction"/>
    <property type="evidence" value="ECO:0007669"/>
    <property type="project" value="TreeGrafter"/>
</dbReference>
<feature type="domain" description="Ig-like" evidence="10">
    <location>
        <begin position="123"/>
        <end position="227"/>
    </location>
</feature>
<feature type="region of interest" description="Disordered" evidence="8">
    <location>
        <begin position="384"/>
        <end position="439"/>
    </location>
</feature>
<dbReference type="InterPro" id="IPR013098">
    <property type="entry name" value="Ig_I-set"/>
</dbReference>
<organism evidence="11 12">
    <name type="scientific">Megalurothrips usitatus</name>
    <name type="common">bean blossom thrips</name>
    <dbReference type="NCBI Taxonomy" id="439358"/>
    <lineage>
        <taxon>Eukaryota</taxon>
        <taxon>Metazoa</taxon>
        <taxon>Ecdysozoa</taxon>
        <taxon>Arthropoda</taxon>
        <taxon>Hexapoda</taxon>
        <taxon>Insecta</taxon>
        <taxon>Pterygota</taxon>
        <taxon>Neoptera</taxon>
        <taxon>Paraneoptera</taxon>
        <taxon>Thysanoptera</taxon>
        <taxon>Terebrantia</taxon>
        <taxon>Thripoidea</taxon>
        <taxon>Thripidae</taxon>
        <taxon>Megalurothrips</taxon>
    </lineage>
</organism>